<proteinExistence type="predicted"/>
<sequence length="210" mass="23863">MTNKECYVHKTENIPQPDDNNSKSLRADAKQNREQILDAAYKIFSEKGTSIPISEIARQAGVGIGTVYRHFPNKEALFEAVNINYKQQLTKRAKSLINNIDPGEAFFNFFIHIIEDGFTNKALKDALNTGMTDFDVLQDFQSTFATLLTSAQQTKAVREDIDIKDLITLMMSLLFAIEQRKGDLDIERFNKLMSIVIDGLRYKDTNNKST</sequence>
<keyword evidence="2 4" id="KW-0238">DNA-binding</keyword>
<dbReference type="SUPFAM" id="SSF46689">
    <property type="entry name" value="Homeodomain-like"/>
    <property type="match status" value="1"/>
</dbReference>
<dbReference type="GO" id="GO:0003700">
    <property type="term" value="F:DNA-binding transcription factor activity"/>
    <property type="evidence" value="ECO:0007669"/>
    <property type="project" value="TreeGrafter"/>
</dbReference>
<gene>
    <name evidence="6" type="ORF">CDIOL_39420</name>
</gene>
<feature type="DNA-binding region" description="H-T-H motif" evidence="4">
    <location>
        <begin position="52"/>
        <end position="71"/>
    </location>
</feature>
<keyword evidence="3" id="KW-0804">Transcription</keyword>
<evidence type="ECO:0000256" key="3">
    <source>
        <dbReference type="ARBA" id="ARBA00023163"/>
    </source>
</evidence>
<accession>A0AAV3W7N9</accession>
<organism evidence="6 7">
    <name type="scientific">Clostridium diolis</name>
    <dbReference type="NCBI Taxonomy" id="223919"/>
    <lineage>
        <taxon>Bacteria</taxon>
        <taxon>Bacillati</taxon>
        <taxon>Bacillota</taxon>
        <taxon>Clostridia</taxon>
        <taxon>Eubacteriales</taxon>
        <taxon>Clostridiaceae</taxon>
        <taxon>Clostridium</taxon>
    </lineage>
</organism>
<dbReference type="Pfam" id="PF00440">
    <property type="entry name" value="TetR_N"/>
    <property type="match status" value="1"/>
</dbReference>
<dbReference type="InterPro" id="IPR036271">
    <property type="entry name" value="Tet_transcr_reg_TetR-rel_C_sf"/>
</dbReference>
<evidence type="ECO:0000259" key="5">
    <source>
        <dbReference type="PROSITE" id="PS50977"/>
    </source>
</evidence>
<evidence type="ECO:0000256" key="4">
    <source>
        <dbReference type="PROSITE-ProRule" id="PRU00335"/>
    </source>
</evidence>
<keyword evidence="1" id="KW-0805">Transcription regulation</keyword>
<dbReference type="SUPFAM" id="SSF48498">
    <property type="entry name" value="Tetracyclin repressor-like, C-terminal domain"/>
    <property type="match status" value="1"/>
</dbReference>
<evidence type="ECO:0000256" key="1">
    <source>
        <dbReference type="ARBA" id="ARBA00023015"/>
    </source>
</evidence>
<dbReference type="PROSITE" id="PS50977">
    <property type="entry name" value="HTH_TETR_2"/>
    <property type="match status" value="1"/>
</dbReference>
<evidence type="ECO:0000256" key="2">
    <source>
        <dbReference type="ARBA" id="ARBA00023125"/>
    </source>
</evidence>
<dbReference type="InterPro" id="IPR001647">
    <property type="entry name" value="HTH_TetR"/>
</dbReference>
<dbReference type="PANTHER" id="PTHR30055:SF234">
    <property type="entry name" value="HTH-TYPE TRANSCRIPTIONAL REGULATOR BETI"/>
    <property type="match status" value="1"/>
</dbReference>
<reference evidence="6 7" key="1">
    <citation type="submission" date="2019-06" db="EMBL/GenBank/DDBJ databases">
        <title>Draft genome sequence of Clostridium diolis DSM 15410.</title>
        <authorList>
            <person name="Kobayashi H."/>
            <person name="Tanizawa Y."/>
            <person name="Tohno M."/>
        </authorList>
    </citation>
    <scope>NUCLEOTIDE SEQUENCE [LARGE SCALE GENOMIC DNA]</scope>
    <source>
        <strain evidence="6 7">DSM 15410</strain>
    </source>
</reference>
<dbReference type="RefSeq" id="WP_051144830.1">
    <property type="nucleotide sequence ID" value="NZ_BJLA01000017.1"/>
</dbReference>
<dbReference type="GO" id="GO:0000976">
    <property type="term" value="F:transcription cis-regulatory region binding"/>
    <property type="evidence" value="ECO:0007669"/>
    <property type="project" value="TreeGrafter"/>
</dbReference>
<feature type="domain" description="HTH tetR-type" evidence="5">
    <location>
        <begin position="30"/>
        <end position="89"/>
    </location>
</feature>
<protein>
    <submittedName>
        <fullName evidence="6">Transcriptional regulatory protein TetR</fullName>
    </submittedName>
</protein>
<evidence type="ECO:0000313" key="6">
    <source>
        <dbReference type="EMBL" id="GEA33019.1"/>
    </source>
</evidence>
<dbReference type="InterPro" id="IPR009057">
    <property type="entry name" value="Homeodomain-like_sf"/>
</dbReference>
<dbReference type="PANTHER" id="PTHR30055">
    <property type="entry name" value="HTH-TYPE TRANSCRIPTIONAL REGULATOR RUTR"/>
    <property type="match status" value="1"/>
</dbReference>
<dbReference type="InterPro" id="IPR050109">
    <property type="entry name" value="HTH-type_TetR-like_transc_reg"/>
</dbReference>
<dbReference type="Proteomes" id="UP000325212">
    <property type="component" value="Unassembled WGS sequence"/>
</dbReference>
<dbReference type="EMBL" id="BJLA01000017">
    <property type="protein sequence ID" value="GEA33019.1"/>
    <property type="molecule type" value="Genomic_DNA"/>
</dbReference>
<comment type="caution">
    <text evidence="6">The sequence shown here is derived from an EMBL/GenBank/DDBJ whole genome shotgun (WGS) entry which is preliminary data.</text>
</comment>
<name>A0AAV3W7N9_9CLOT</name>
<dbReference type="Pfam" id="PF21597">
    <property type="entry name" value="TetR_C_43"/>
    <property type="match status" value="1"/>
</dbReference>
<dbReference type="InterPro" id="IPR049445">
    <property type="entry name" value="TetR_SbtR-like_C"/>
</dbReference>
<evidence type="ECO:0000313" key="7">
    <source>
        <dbReference type="Proteomes" id="UP000325212"/>
    </source>
</evidence>
<dbReference type="AlphaFoldDB" id="A0AAV3W7N9"/>
<dbReference type="Gene3D" id="1.10.357.10">
    <property type="entry name" value="Tetracycline Repressor, domain 2"/>
    <property type="match status" value="1"/>
</dbReference>
<keyword evidence="7" id="KW-1185">Reference proteome</keyword>
<dbReference type="PRINTS" id="PR00455">
    <property type="entry name" value="HTHTETR"/>
</dbReference>